<dbReference type="Pfam" id="PF00069">
    <property type="entry name" value="Pkinase"/>
    <property type="match status" value="1"/>
</dbReference>
<evidence type="ECO:0000256" key="9">
    <source>
        <dbReference type="ARBA" id="ARBA00022588"/>
    </source>
</evidence>
<dbReference type="InterPro" id="IPR050339">
    <property type="entry name" value="CC_SR_Kinase"/>
</dbReference>
<keyword evidence="37" id="KW-0396">Initiation factor</keyword>
<evidence type="ECO:0000256" key="11">
    <source>
        <dbReference type="ARBA" id="ARBA00022737"/>
    </source>
</evidence>
<feature type="compositionally biased region" description="Low complexity" evidence="34">
    <location>
        <begin position="215"/>
        <end position="225"/>
    </location>
</feature>
<dbReference type="SUPFAM" id="SSF56112">
    <property type="entry name" value="Protein kinase-like (PK-like)"/>
    <property type="match status" value="1"/>
</dbReference>
<evidence type="ECO:0000256" key="17">
    <source>
        <dbReference type="ARBA" id="ARBA00022884"/>
    </source>
</evidence>
<evidence type="ECO:0000256" key="15">
    <source>
        <dbReference type="ARBA" id="ARBA00022843"/>
    </source>
</evidence>
<dbReference type="GO" id="GO:0004694">
    <property type="term" value="F:eukaryotic translation initiation factor 2alpha kinase activity"/>
    <property type="evidence" value="ECO:0007669"/>
    <property type="project" value="TreeGrafter"/>
</dbReference>
<keyword evidence="23" id="KW-0539">Nucleus</keyword>
<keyword evidence="17 32" id="KW-0694">RNA-binding</keyword>
<comment type="subcellular location">
    <subcellularLocation>
        <location evidence="2">Cytoplasm</location>
        <location evidence="2">Perinuclear region</location>
    </subcellularLocation>
    <subcellularLocation>
        <location evidence="1">Nucleus</location>
    </subcellularLocation>
</comment>
<feature type="region of interest" description="Disordered" evidence="34">
    <location>
        <begin position="175"/>
        <end position="225"/>
    </location>
</feature>
<dbReference type="InParanoid" id="A0A7J8E279"/>
<dbReference type="Gene3D" id="1.10.510.10">
    <property type="entry name" value="Transferase(Phosphotransferase) domain 1"/>
    <property type="match status" value="1"/>
</dbReference>
<keyword evidence="20" id="KW-0051">Antiviral defense</keyword>
<keyword evidence="12 33" id="KW-0547">Nucleotide-binding</keyword>
<accession>A0A7J8E279</accession>
<evidence type="ECO:0000256" key="27">
    <source>
        <dbReference type="ARBA" id="ARBA00068989"/>
    </source>
</evidence>
<evidence type="ECO:0000256" key="28">
    <source>
        <dbReference type="ARBA" id="ARBA00075411"/>
    </source>
</evidence>
<evidence type="ECO:0000256" key="14">
    <source>
        <dbReference type="ARBA" id="ARBA00022840"/>
    </source>
</evidence>
<feature type="compositionally biased region" description="Polar residues" evidence="34">
    <location>
        <begin position="184"/>
        <end position="208"/>
    </location>
</feature>
<dbReference type="SMART" id="SM00358">
    <property type="entry name" value="DSRM"/>
    <property type="match status" value="2"/>
</dbReference>
<evidence type="ECO:0000256" key="22">
    <source>
        <dbReference type="ARBA" id="ARBA00023163"/>
    </source>
</evidence>
<dbReference type="Gene3D" id="3.30.160.20">
    <property type="match status" value="2"/>
</dbReference>
<dbReference type="GO" id="GO:0004715">
    <property type="term" value="F:non-membrane spanning protein tyrosine kinase activity"/>
    <property type="evidence" value="ECO:0007669"/>
    <property type="project" value="UniProtKB-EC"/>
</dbReference>
<evidence type="ECO:0000259" key="35">
    <source>
        <dbReference type="PROSITE" id="PS50011"/>
    </source>
</evidence>
<evidence type="ECO:0000256" key="8">
    <source>
        <dbReference type="ARBA" id="ARBA00022553"/>
    </source>
</evidence>
<keyword evidence="13 37" id="KW-0418">Kinase</keyword>
<evidence type="ECO:0000313" key="38">
    <source>
        <dbReference type="Proteomes" id="UP000550707"/>
    </source>
</evidence>
<dbReference type="FunFam" id="3.30.200.20:FF:000536">
    <property type="entry name" value="Eukaryotic translation initiation factor 2-alpha kinase 2"/>
    <property type="match status" value="1"/>
</dbReference>
<dbReference type="InterPro" id="IPR011009">
    <property type="entry name" value="Kinase-like_dom_sf"/>
</dbReference>
<dbReference type="InterPro" id="IPR014720">
    <property type="entry name" value="dsRBD_dom"/>
</dbReference>
<evidence type="ECO:0000256" key="30">
    <source>
        <dbReference type="ARBA" id="ARBA00076429"/>
    </source>
</evidence>
<keyword evidence="37" id="KW-0648">Protein biosynthesis</keyword>
<dbReference type="InterPro" id="IPR017441">
    <property type="entry name" value="Protein_kinase_ATP_BS"/>
</dbReference>
<protein>
    <recommendedName>
        <fullName evidence="27">Interferon-induced, double-stranded RNA-activated protein kinase</fullName>
        <ecNumber evidence="3">2.7.10.2</ecNumber>
        <ecNumber evidence="4">2.7.11.1</ecNumber>
    </recommendedName>
    <alternativeName>
        <fullName evidence="30">Eukaryotic translation initiation factor 2-alpha kinase 2</fullName>
    </alternativeName>
    <alternativeName>
        <fullName evidence="31">Interferon-inducible RNA-dependent protein kinase</fullName>
    </alternativeName>
    <alternativeName>
        <fullName evidence="28">Protein kinase RNA-activated</fullName>
    </alternativeName>
    <alternativeName>
        <fullName evidence="29">Tyrosine-protein kinase EIF2AK2</fullName>
    </alternativeName>
</protein>
<dbReference type="FunFam" id="3.30.160.20:FF:000045">
    <property type="entry name" value="Eukaryotic translation initiation factor 2-alpha kinase 2"/>
    <property type="match status" value="1"/>
</dbReference>
<name>A0A7J8E279_MOLMO</name>
<keyword evidence="21" id="KW-0829">Tyrosine-protein kinase</keyword>
<dbReference type="GO" id="GO:0048471">
    <property type="term" value="C:perinuclear region of cytoplasm"/>
    <property type="evidence" value="ECO:0007669"/>
    <property type="project" value="UniProtKB-SubCell"/>
</dbReference>
<evidence type="ECO:0000256" key="6">
    <source>
        <dbReference type="ARBA" id="ARBA00022499"/>
    </source>
</evidence>
<evidence type="ECO:0000256" key="31">
    <source>
        <dbReference type="ARBA" id="ARBA00078605"/>
    </source>
</evidence>
<comment type="catalytic activity">
    <reaction evidence="26">
        <text>L-seryl-[protein] + ATP = O-phospho-L-seryl-[protein] + ADP + H(+)</text>
        <dbReference type="Rhea" id="RHEA:17989"/>
        <dbReference type="Rhea" id="RHEA-COMP:9863"/>
        <dbReference type="Rhea" id="RHEA-COMP:11604"/>
        <dbReference type="ChEBI" id="CHEBI:15378"/>
        <dbReference type="ChEBI" id="CHEBI:29999"/>
        <dbReference type="ChEBI" id="CHEBI:30616"/>
        <dbReference type="ChEBI" id="CHEBI:83421"/>
        <dbReference type="ChEBI" id="CHEBI:456216"/>
        <dbReference type="EC" id="2.7.11.1"/>
    </reaction>
</comment>
<proteinExistence type="inferred from homology"/>
<dbReference type="PROSITE" id="PS00108">
    <property type="entry name" value="PROTEIN_KINASE_ST"/>
    <property type="match status" value="1"/>
</dbReference>
<dbReference type="PROSITE" id="PS50137">
    <property type="entry name" value="DS_RBD"/>
    <property type="match status" value="2"/>
</dbReference>
<dbReference type="EC" id="2.7.10.2" evidence="3"/>
<dbReference type="Gene3D" id="3.30.200.20">
    <property type="entry name" value="Phosphorylase Kinase, domain 1"/>
    <property type="match status" value="1"/>
</dbReference>
<evidence type="ECO:0000256" key="10">
    <source>
        <dbReference type="ARBA" id="ARBA00022679"/>
    </source>
</evidence>
<reference evidence="37 38" key="1">
    <citation type="journal article" date="2020" name="Nature">
        <title>Six reference-quality genomes reveal evolution of bat adaptations.</title>
        <authorList>
            <person name="Jebb D."/>
            <person name="Huang Z."/>
            <person name="Pippel M."/>
            <person name="Hughes G.M."/>
            <person name="Lavrichenko K."/>
            <person name="Devanna P."/>
            <person name="Winkler S."/>
            <person name="Jermiin L.S."/>
            <person name="Skirmuntt E.C."/>
            <person name="Katzourakis A."/>
            <person name="Burkitt-Gray L."/>
            <person name="Ray D.A."/>
            <person name="Sullivan K.A.M."/>
            <person name="Roscito J.G."/>
            <person name="Kirilenko B.M."/>
            <person name="Davalos L.M."/>
            <person name="Corthals A.P."/>
            <person name="Power M.L."/>
            <person name="Jones G."/>
            <person name="Ransome R.D."/>
            <person name="Dechmann D.K.N."/>
            <person name="Locatelli A.G."/>
            <person name="Puechmaille S.J."/>
            <person name="Fedrigo O."/>
            <person name="Jarvis E.D."/>
            <person name="Hiller M."/>
            <person name="Vernes S.C."/>
            <person name="Myers E.W."/>
            <person name="Teeling E.C."/>
        </authorList>
    </citation>
    <scope>NUCLEOTIDE SEQUENCE [LARGE SCALE GENOMIC DNA]</scope>
    <source>
        <strain evidence="37">MMolMol1</strain>
        <tissue evidence="37">Muscle</tissue>
    </source>
</reference>
<evidence type="ECO:0000259" key="36">
    <source>
        <dbReference type="PROSITE" id="PS50137"/>
    </source>
</evidence>
<keyword evidence="10" id="KW-0808">Transferase</keyword>
<evidence type="ECO:0000256" key="23">
    <source>
        <dbReference type="ARBA" id="ARBA00023242"/>
    </source>
</evidence>
<sequence length="527" mass="59573">MANDLSPGFYLDALNKYRQKNNVKVEYRELSKTGPSHDLRFKFQVIINEREFPEAEGRSKKEAKNAAAKLAIGILNEAKEEVSSLSLSSLTDTSDDLSGGNYIGLVHRIAQKARLSVNYQEREWDKTGPKRFYCKCKIGEKEFGEATGPTKQKARQLAAKRTYECILSEKTSKKDDSALGLSPAGSSDCRSNSSMIDSESENGFSASGSERKDNSFASSPSFMSSSRKSLGKVKINLAPKFDSPRKEHTTDDRFIKDFPEITPIGSGGYGDVFKAKHRIDGKTYVIKRVKYDSEKVEREVKVLATLSHPNIVRYYNSWDGLDYICSEGINGRVKTKCLFIQMELCDKGTLEGWIDSRRGKSPNKYPSLELFEQIAIGVDYIHSKQLIHRDLKPSNIFLVDTKQIKIGDFGLVTFQEYSRTRSSGQGTPLYMSPEQVSSAEYGNEVDIFALGLILAELLYICPTRFETMTIFKALRDGHIPDIYDDKEKILLQQLVSKEPRKRPKTGQILKTLNEWKNAPKRPMRCTW</sequence>
<dbReference type="GO" id="GO:0005524">
    <property type="term" value="F:ATP binding"/>
    <property type="evidence" value="ECO:0007669"/>
    <property type="project" value="UniProtKB-UniRule"/>
</dbReference>
<dbReference type="OrthoDB" id="341578at2759"/>
<comment type="caution">
    <text evidence="37">The sequence shown here is derived from an EMBL/GenBank/DDBJ whole genome shotgun (WGS) entry which is preliminary data.</text>
</comment>
<dbReference type="Proteomes" id="UP000550707">
    <property type="component" value="Unassembled WGS sequence"/>
</dbReference>
<evidence type="ECO:0000256" key="5">
    <source>
        <dbReference type="ARBA" id="ARBA00022490"/>
    </source>
</evidence>
<keyword evidence="8" id="KW-0597">Phosphoprotein</keyword>
<keyword evidence="9" id="KW-0399">Innate immunity</keyword>
<evidence type="ECO:0000256" key="24">
    <source>
        <dbReference type="ARBA" id="ARBA00037982"/>
    </source>
</evidence>
<evidence type="ECO:0000256" key="26">
    <source>
        <dbReference type="ARBA" id="ARBA00048679"/>
    </source>
</evidence>
<dbReference type="AlphaFoldDB" id="A0A7J8E279"/>
<dbReference type="GO" id="GO:0051607">
    <property type="term" value="P:defense response to virus"/>
    <property type="evidence" value="ECO:0007669"/>
    <property type="project" value="UniProtKB-KW"/>
</dbReference>
<dbReference type="Pfam" id="PF00035">
    <property type="entry name" value="dsrm"/>
    <property type="match status" value="2"/>
</dbReference>
<evidence type="ECO:0000256" key="1">
    <source>
        <dbReference type="ARBA" id="ARBA00004123"/>
    </source>
</evidence>
<comment type="similarity">
    <text evidence="24">Belongs to the protein kinase superfamily. Ser/Thr protein kinase family. GCN2 subfamily.</text>
</comment>
<evidence type="ECO:0000256" key="16">
    <source>
        <dbReference type="ARBA" id="ARBA00022859"/>
    </source>
</evidence>
<dbReference type="GO" id="GO:0045087">
    <property type="term" value="P:innate immune response"/>
    <property type="evidence" value="ECO:0007669"/>
    <property type="project" value="UniProtKB-KW"/>
</dbReference>
<dbReference type="SMART" id="SM00220">
    <property type="entry name" value="S_TKc"/>
    <property type="match status" value="1"/>
</dbReference>
<keyword evidence="22" id="KW-0804">Transcription</keyword>
<evidence type="ECO:0000256" key="4">
    <source>
        <dbReference type="ARBA" id="ARBA00012513"/>
    </source>
</evidence>
<keyword evidence="38" id="KW-1185">Reference proteome</keyword>
<evidence type="ECO:0000256" key="33">
    <source>
        <dbReference type="PROSITE-ProRule" id="PRU10141"/>
    </source>
</evidence>
<organism evidence="37 38">
    <name type="scientific">Molossus molossus</name>
    <name type="common">Pallas' mastiff bat</name>
    <name type="synonym">Vespertilio molossus</name>
    <dbReference type="NCBI Taxonomy" id="27622"/>
    <lineage>
        <taxon>Eukaryota</taxon>
        <taxon>Metazoa</taxon>
        <taxon>Chordata</taxon>
        <taxon>Craniata</taxon>
        <taxon>Vertebrata</taxon>
        <taxon>Euteleostomi</taxon>
        <taxon>Mammalia</taxon>
        <taxon>Eutheria</taxon>
        <taxon>Laurasiatheria</taxon>
        <taxon>Chiroptera</taxon>
        <taxon>Yangochiroptera</taxon>
        <taxon>Molossidae</taxon>
        <taxon>Molossus</taxon>
    </lineage>
</organism>
<evidence type="ECO:0000256" key="32">
    <source>
        <dbReference type="PROSITE-ProRule" id="PRU00266"/>
    </source>
</evidence>
<dbReference type="EMBL" id="JACASF010000015">
    <property type="protein sequence ID" value="KAF6429262.1"/>
    <property type="molecule type" value="Genomic_DNA"/>
</dbReference>
<dbReference type="PANTHER" id="PTHR11042">
    <property type="entry name" value="EUKARYOTIC TRANSLATION INITIATION FACTOR 2-ALPHA KINASE EIF2-ALPHA KINASE -RELATED"/>
    <property type="match status" value="1"/>
</dbReference>
<gene>
    <name evidence="37" type="ORF">HJG59_004368</name>
</gene>
<evidence type="ECO:0000256" key="25">
    <source>
        <dbReference type="ARBA" id="ARBA00047899"/>
    </source>
</evidence>
<keyword evidence="18" id="KW-0007">Acetylation</keyword>
<evidence type="ECO:0000256" key="7">
    <source>
        <dbReference type="ARBA" id="ARBA00022527"/>
    </source>
</evidence>
<dbReference type="FunFam" id="1.10.510.10:FF:000251">
    <property type="entry name" value="eukaryotic translation initiation factor 2-alpha kinase 3"/>
    <property type="match status" value="1"/>
</dbReference>
<dbReference type="InterPro" id="IPR000719">
    <property type="entry name" value="Prot_kinase_dom"/>
</dbReference>
<feature type="domain" description="Protein kinase" evidence="35">
    <location>
        <begin position="258"/>
        <end position="516"/>
    </location>
</feature>
<evidence type="ECO:0000256" key="2">
    <source>
        <dbReference type="ARBA" id="ARBA00004556"/>
    </source>
</evidence>
<feature type="domain" description="DRBM" evidence="36">
    <location>
        <begin position="9"/>
        <end position="77"/>
    </location>
</feature>
<comment type="catalytic activity">
    <reaction evidence="25">
        <text>L-threonyl-[protein] + ATP = O-phospho-L-threonyl-[protein] + ADP + H(+)</text>
        <dbReference type="Rhea" id="RHEA:46608"/>
        <dbReference type="Rhea" id="RHEA-COMP:11060"/>
        <dbReference type="Rhea" id="RHEA-COMP:11605"/>
        <dbReference type="ChEBI" id="CHEBI:15378"/>
        <dbReference type="ChEBI" id="CHEBI:30013"/>
        <dbReference type="ChEBI" id="CHEBI:30616"/>
        <dbReference type="ChEBI" id="CHEBI:61977"/>
        <dbReference type="ChEBI" id="CHEBI:456216"/>
        <dbReference type="EC" id="2.7.11.1"/>
    </reaction>
</comment>
<keyword evidence="14 33" id="KW-0067">ATP-binding</keyword>
<dbReference type="PANTHER" id="PTHR11042:SF163">
    <property type="entry name" value="INTERFERON-INDUCED, DOUBLE-STRANDED RNA-ACTIVATED PROTEIN KINASE"/>
    <property type="match status" value="1"/>
</dbReference>
<keyword evidence="19" id="KW-0805">Transcription regulation</keyword>
<dbReference type="SUPFAM" id="SSF54768">
    <property type="entry name" value="dsRNA-binding domain-like"/>
    <property type="match status" value="2"/>
</dbReference>
<keyword evidence="11" id="KW-0677">Repeat</keyword>
<evidence type="ECO:0000256" key="18">
    <source>
        <dbReference type="ARBA" id="ARBA00022990"/>
    </source>
</evidence>
<dbReference type="EC" id="2.7.11.1" evidence="4"/>
<dbReference type="GO" id="GO:0003723">
    <property type="term" value="F:RNA binding"/>
    <property type="evidence" value="ECO:0007669"/>
    <property type="project" value="UniProtKB-UniRule"/>
</dbReference>
<keyword evidence="15" id="KW-0832">Ubl conjugation</keyword>
<feature type="binding site" evidence="33">
    <location>
        <position position="287"/>
    </location>
    <ligand>
        <name>ATP</name>
        <dbReference type="ChEBI" id="CHEBI:30616"/>
    </ligand>
</feature>
<dbReference type="PROSITE" id="PS00107">
    <property type="entry name" value="PROTEIN_KINASE_ATP"/>
    <property type="match status" value="1"/>
</dbReference>
<dbReference type="FunCoup" id="A0A7J8E279">
    <property type="interactions" value="635"/>
</dbReference>
<keyword evidence="7" id="KW-0723">Serine/threonine-protein kinase</keyword>
<evidence type="ECO:0000313" key="37">
    <source>
        <dbReference type="EMBL" id="KAF6429262.1"/>
    </source>
</evidence>
<dbReference type="PROSITE" id="PS50011">
    <property type="entry name" value="PROTEIN_KINASE_DOM"/>
    <property type="match status" value="1"/>
</dbReference>
<keyword evidence="16" id="KW-0391">Immunity</keyword>
<dbReference type="GO" id="GO:0005634">
    <property type="term" value="C:nucleus"/>
    <property type="evidence" value="ECO:0007669"/>
    <property type="project" value="UniProtKB-SubCell"/>
</dbReference>
<dbReference type="GO" id="GO:0003743">
    <property type="term" value="F:translation initiation factor activity"/>
    <property type="evidence" value="ECO:0007669"/>
    <property type="project" value="UniProtKB-KW"/>
</dbReference>
<evidence type="ECO:0000256" key="34">
    <source>
        <dbReference type="SAM" id="MobiDB-lite"/>
    </source>
</evidence>
<evidence type="ECO:0000256" key="3">
    <source>
        <dbReference type="ARBA" id="ARBA00011903"/>
    </source>
</evidence>
<evidence type="ECO:0000256" key="19">
    <source>
        <dbReference type="ARBA" id="ARBA00023015"/>
    </source>
</evidence>
<keyword evidence="5" id="KW-0963">Cytoplasm</keyword>
<keyword evidence="6" id="KW-1017">Isopeptide bond</keyword>
<feature type="domain" description="DRBM" evidence="36">
    <location>
        <begin position="101"/>
        <end position="168"/>
    </location>
</feature>
<evidence type="ECO:0000256" key="13">
    <source>
        <dbReference type="ARBA" id="ARBA00022777"/>
    </source>
</evidence>
<dbReference type="InterPro" id="IPR008271">
    <property type="entry name" value="Ser/Thr_kinase_AS"/>
</dbReference>
<evidence type="ECO:0000256" key="12">
    <source>
        <dbReference type="ARBA" id="ARBA00022741"/>
    </source>
</evidence>
<evidence type="ECO:0000256" key="21">
    <source>
        <dbReference type="ARBA" id="ARBA00023137"/>
    </source>
</evidence>
<evidence type="ECO:0000256" key="20">
    <source>
        <dbReference type="ARBA" id="ARBA00023118"/>
    </source>
</evidence>
<evidence type="ECO:0000256" key="29">
    <source>
        <dbReference type="ARBA" id="ARBA00076023"/>
    </source>
</evidence>